<evidence type="ECO:0000313" key="2">
    <source>
        <dbReference type="Proteomes" id="UP001642260"/>
    </source>
</evidence>
<comment type="caution">
    <text evidence="1">The sequence shown here is derived from an EMBL/GenBank/DDBJ whole genome shotgun (WGS) entry which is preliminary data.</text>
</comment>
<dbReference type="EMBL" id="CAKOAT010202932">
    <property type="protein sequence ID" value="CAH8355082.1"/>
    <property type="molecule type" value="Genomic_DNA"/>
</dbReference>
<dbReference type="AlphaFoldDB" id="A0ABC8K852"/>
<protein>
    <submittedName>
        <fullName evidence="1">Uncharacterized protein</fullName>
    </submittedName>
</protein>
<keyword evidence="2" id="KW-1185">Reference proteome</keyword>
<proteinExistence type="predicted"/>
<reference evidence="1 2" key="1">
    <citation type="submission" date="2022-03" db="EMBL/GenBank/DDBJ databases">
        <authorList>
            <person name="Macdonald S."/>
            <person name="Ahmed S."/>
            <person name="Newling K."/>
        </authorList>
    </citation>
    <scope>NUCLEOTIDE SEQUENCE [LARGE SCALE GENOMIC DNA]</scope>
</reference>
<organism evidence="1 2">
    <name type="scientific">Eruca vesicaria subsp. sativa</name>
    <name type="common">Garden rocket</name>
    <name type="synonym">Eruca sativa</name>
    <dbReference type="NCBI Taxonomy" id="29727"/>
    <lineage>
        <taxon>Eukaryota</taxon>
        <taxon>Viridiplantae</taxon>
        <taxon>Streptophyta</taxon>
        <taxon>Embryophyta</taxon>
        <taxon>Tracheophyta</taxon>
        <taxon>Spermatophyta</taxon>
        <taxon>Magnoliopsida</taxon>
        <taxon>eudicotyledons</taxon>
        <taxon>Gunneridae</taxon>
        <taxon>Pentapetalae</taxon>
        <taxon>rosids</taxon>
        <taxon>malvids</taxon>
        <taxon>Brassicales</taxon>
        <taxon>Brassicaceae</taxon>
        <taxon>Brassiceae</taxon>
        <taxon>Eruca</taxon>
    </lineage>
</organism>
<dbReference type="Proteomes" id="UP001642260">
    <property type="component" value="Unassembled WGS sequence"/>
</dbReference>
<name>A0ABC8K852_ERUVS</name>
<sequence>MAQRELPKDIRQVARGRSTHLWNESHTKRLEPSRGVMGLLQFGTNFGHVRKLRKQRPQHA</sequence>
<gene>
    <name evidence="1" type="ORF">ERUC_LOCUS20837</name>
</gene>
<evidence type="ECO:0000313" key="1">
    <source>
        <dbReference type="EMBL" id="CAH8355082.1"/>
    </source>
</evidence>
<accession>A0ABC8K852</accession>